<name>A0A9P5HDI6_9HYPO</name>
<dbReference type="PANTHER" id="PTHR43142">
    <property type="entry name" value="CARBOXYLIC ESTER HYDROLASE"/>
    <property type="match status" value="1"/>
</dbReference>
<keyword evidence="5" id="KW-1185">Reference proteome</keyword>
<evidence type="ECO:0000259" key="3">
    <source>
        <dbReference type="Pfam" id="PF00135"/>
    </source>
</evidence>
<keyword evidence="2" id="KW-0378">Hydrolase</keyword>
<comment type="caution">
    <text evidence="4">The sequence shown here is derived from an EMBL/GenBank/DDBJ whole genome shotgun (WGS) entry which is preliminary data.</text>
</comment>
<accession>A0A9P5HDI6</accession>
<dbReference type="InterPro" id="IPR002018">
    <property type="entry name" value="CarbesteraseB"/>
</dbReference>
<evidence type="ECO:0000313" key="5">
    <source>
        <dbReference type="Proteomes" id="UP000722485"/>
    </source>
</evidence>
<feature type="domain" description="Carboxylesterase type B" evidence="3">
    <location>
        <begin position="13"/>
        <end position="495"/>
    </location>
</feature>
<dbReference type="PANTHER" id="PTHR43142:SF1">
    <property type="entry name" value="CARBOXYLIC ESTER HYDROLASE"/>
    <property type="match status" value="1"/>
</dbReference>
<reference evidence="4" key="1">
    <citation type="submission" date="2020-03" db="EMBL/GenBank/DDBJ databases">
        <title>Draft Genome Sequence of Cylindrodendrum hubeiense.</title>
        <authorList>
            <person name="Buettner E."/>
            <person name="Kellner H."/>
        </authorList>
    </citation>
    <scope>NUCLEOTIDE SEQUENCE</scope>
    <source>
        <strain evidence="4">IHI 201604</strain>
    </source>
</reference>
<organism evidence="4 5">
    <name type="scientific">Cylindrodendrum hubeiense</name>
    <dbReference type="NCBI Taxonomy" id="595255"/>
    <lineage>
        <taxon>Eukaryota</taxon>
        <taxon>Fungi</taxon>
        <taxon>Dikarya</taxon>
        <taxon>Ascomycota</taxon>
        <taxon>Pezizomycotina</taxon>
        <taxon>Sordariomycetes</taxon>
        <taxon>Hypocreomycetidae</taxon>
        <taxon>Hypocreales</taxon>
        <taxon>Nectriaceae</taxon>
        <taxon>Cylindrodendrum</taxon>
    </lineage>
</organism>
<evidence type="ECO:0000256" key="1">
    <source>
        <dbReference type="ARBA" id="ARBA00005964"/>
    </source>
</evidence>
<dbReference type="Proteomes" id="UP000722485">
    <property type="component" value="Unassembled WGS sequence"/>
</dbReference>
<proteinExistence type="inferred from homology"/>
<dbReference type="Gene3D" id="3.40.50.1820">
    <property type="entry name" value="alpha/beta hydrolase"/>
    <property type="match status" value="1"/>
</dbReference>
<comment type="similarity">
    <text evidence="1">Belongs to the type-B carboxylesterase/lipase family.</text>
</comment>
<dbReference type="EMBL" id="JAANBB010000158">
    <property type="protein sequence ID" value="KAF7548115.1"/>
    <property type="molecule type" value="Genomic_DNA"/>
</dbReference>
<evidence type="ECO:0000256" key="2">
    <source>
        <dbReference type="ARBA" id="ARBA00022801"/>
    </source>
</evidence>
<dbReference type="InterPro" id="IPR019826">
    <property type="entry name" value="Carboxylesterase_B_AS"/>
</dbReference>
<dbReference type="SUPFAM" id="SSF53474">
    <property type="entry name" value="alpha/beta-Hydrolases"/>
    <property type="match status" value="1"/>
</dbReference>
<protein>
    <recommendedName>
        <fullName evidence="3">Carboxylesterase type B domain-containing protein</fullName>
    </recommendedName>
</protein>
<dbReference type="OrthoDB" id="3200163at2759"/>
<evidence type="ECO:0000313" key="4">
    <source>
        <dbReference type="EMBL" id="KAF7548115.1"/>
    </source>
</evidence>
<dbReference type="PROSITE" id="PS00122">
    <property type="entry name" value="CARBOXYLESTERASE_B_1"/>
    <property type="match status" value="1"/>
</dbReference>
<sequence>MVAEYSFNHSQLGELIGLERKSEIVQFRGIPFAQIPARFRQSVLSESLPSKSFDSRQPGGFCPQPFQWYPGFWTGTAPEDFPRLEASKADELGCLNLDITAPRTALEGGRKLPVLVFIHGGAFIGGSKSIELGGREVFDGFNVVRTSVDRKQDVIIVTINYRVGVLGFLASKELEAFNKSHGEAVGNYGLHDQARALDWINKFVGGFGGDPENVTIHGTSAGGSSVHYQTLFSPGKFKRAIASSGTMVGIGPRSLSEHQAKFQTYVDKFRDPESEPTQTIDLLQSIPADELVAHNVWTMASPLIDGVWIRGNTMDTLSVDNPPELMIGSCDYERDLFGFILSDSEKTQPQPDDKILQIAREICSANGMLREASTFPASCPAIVEAYGISNALDRPSTAFDGWVALLADVTFRVPPVHVASQHQGSSVFLYEITATNPFVAWPHGYGKANHGVNDSIFFNVAEDQVPAKHLKEWQGAVAAIQGAWLDFCNGQKPWPAFDKEQLGPIYRFENGNDGVLCHSLNELVGEQDAGATSSGDNAGNCQCTSIKEAQEDGHTGPSTCAACLHQVEPADTLTAIADQTVSDQKVVYLDSRESSLEANPLFPNMFPESPNDGQKSKSLEAKIELITIEDAIDTHPTQDSSEQEPKNDVNTQFLLPSLPFLFPVYLPFKAQHKLMVEVQKRLEHLCYAFGQMTMKETLERRGWDCAESAELNDWMDEFLQNRTIFVDMGADYESLEKLFQSVAEIRHTTVLRKRIDSKGIRKFMLDAQDLAELLNVKEHLTIISNLQLTIRVSLLELEENKGQLQSQLNDKLSVIAEKRARLDQVEKAAIAELRKKDYE</sequence>
<dbReference type="Pfam" id="PF00135">
    <property type="entry name" value="COesterase"/>
    <property type="match status" value="1"/>
</dbReference>
<gene>
    <name evidence="4" type="ORF">G7Z17_g7260</name>
</gene>
<dbReference type="AlphaFoldDB" id="A0A9P5HDI6"/>
<dbReference type="GO" id="GO:0016787">
    <property type="term" value="F:hydrolase activity"/>
    <property type="evidence" value="ECO:0007669"/>
    <property type="project" value="UniProtKB-KW"/>
</dbReference>
<dbReference type="InterPro" id="IPR029058">
    <property type="entry name" value="AB_hydrolase_fold"/>
</dbReference>